<dbReference type="SUPFAM" id="SSF55961">
    <property type="entry name" value="Bet v1-like"/>
    <property type="match status" value="1"/>
</dbReference>
<dbReference type="PRINTS" id="PR00090">
    <property type="entry name" value="RNGDIOXGNASE"/>
</dbReference>
<dbReference type="InterPro" id="IPR015879">
    <property type="entry name" value="Ring_hydroxy_dOase_asu_C_dom"/>
</dbReference>
<dbReference type="InterPro" id="IPR017941">
    <property type="entry name" value="Rieske_2Fe-2S"/>
</dbReference>
<feature type="domain" description="Rieske" evidence="8">
    <location>
        <begin position="47"/>
        <end position="156"/>
    </location>
</feature>
<keyword evidence="4" id="KW-0560">Oxidoreductase</keyword>
<dbReference type="Pfam" id="PF00848">
    <property type="entry name" value="Ring_hydroxyl_A"/>
    <property type="match status" value="1"/>
</dbReference>
<dbReference type="Gene3D" id="3.90.380.10">
    <property type="entry name" value="Naphthalene 1,2-dioxygenase Alpha Subunit, Chain A, domain 1"/>
    <property type="match status" value="1"/>
</dbReference>
<evidence type="ECO:0000313" key="9">
    <source>
        <dbReference type="EMBL" id="ANX03781.1"/>
    </source>
</evidence>
<proteinExistence type="predicted"/>
<evidence type="ECO:0000256" key="6">
    <source>
        <dbReference type="ARBA" id="ARBA00023014"/>
    </source>
</evidence>
<protein>
    <recommendedName>
        <fullName evidence="8">Rieske domain-containing protein</fullName>
    </recommendedName>
</protein>
<reference evidence="10" key="1">
    <citation type="submission" date="2016-03" db="EMBL/GenBank/DDBJ databases">
        <title>Complete genome sequence of Solimmundus cernigliae, representing a novel lineage of polycyclic aromatic hydrocarbon degraders within the Gammaproteobacteria.</title>
        <authorList>
            <person name="Singleton D.R."/>
            <person name="Dickey A.N."/>
            <person name="Scholl E.H."/>
            <person name="Wright F.A."/>
            <person name="Aitken M.D."/>
        </authorList>
    </citation>
    <scope>NUCLEOTIDE SEQUENCE [LARGE SCALE GENOMIC DNA]</scope>
    <source>
        <strain evidence="10">TR3.2</strain>
    </source>
</reference>
<evidence type="ECO:0000259" key="8">
    <source>
        <dbReference type="PROSITE" id="PS51296"/>
    </source>
</evidence>
<dbReference type="InterPro" id="IPR015881">
    <property type="entry name" value="ARHD_Rieske_2Fe_2S"/>
</dbReference>
<comment type="cofactor">
    <cofactor evidence="1">
        <name>Fe cation</name>
        <dbReference type="ChEBI" id="CHEBI:24875"/>
    </cofactor>
</comment>
<dbReference type="Proteomes" id="UP000092952">
    <property type="component" value="Chromosome"/>
</dbReference>
<dbReference type="GO" id="GO:0005506">
    <property type="term" value="F:iron ion binding"/>
    <property type="evidence" value="ECO:0007669"/>
    <property type="project" value="InterPro"/>
</dbReference>
<keyword evidence="10" id="KW-1185">Reference proteome</keyword>
<name>A0A1B1YSK9_9GAMM</name>
<dbReference type="PROSITE" id="PS00570">
    <property type="entry name" value="RING_HYDROXYL_ALPHA"/>
    <property type="match status" value="1"/>
</dbReference>
<dbReference type="InParanoid" id="A0A1B1YSK9"/>
<dbReference type="RefSeq" id="WP_068803426.1">
    <property type="nucleotide sequence ID" value="NZ_CP014671.1"/>
</dbReference>
<dbReference type="PROSITE" id="PS51296">
    <property type="entry name" value="RIESKE"/>
    <property type="match status" value="1"/>
</dbReference>
<evidence type="ECO:0000256" key="2">
    <source>
        <dbReference type="ARBA" id="ARBA00022714"/>
    </source>
</evidence>
<dbReference type="KEGG" id="gbi:PG2T_05955"/>
<gene>
    <name evidence="9" type="ORF">PG2T_05955</name>
</gene>
<dbReference type="CDD" id="cd03469">
    <property type="entry name" value="Rieske_RO_Alpha_N"/>
    <property type="match status" value="1"/>
</dbReference>
<keyword evidence="3" id="KW-0479">Metal-binding</keyword>
<dbReference type="InterPro" id="IPR001663">
    <property type="entry name" value="Rng_hydr_dOase-A"/>
</dbReference>
<sequence>MNKPAVDTLHPYLRQCPDLGTGPVPVAPVVSPEYFEREREAIFRKVWLNLGRVEDIPNPGDYVVKDIAVLKASIILVRGDDGQVRAFHNVCRHRGNQVVQGRGNAKGFACGFHGWTYDTAGQCVFVPDEEVFFDLDRAQLGLPPLRCETFAGFIFVTVNPAAAPLAEYLGGFGEQIKDFPFHTMQRMHTLRADVNCNWKVFVDAFQESYHGRFVHKLTATAAGCTQDDPYAHLTSVRLYGPHRSASVPFNPEYQPSPAEALSFKYAQSLWLHEGNAGAQRVPGTNPEGHPNWLFDINVCFPNFFVDVSSSWFFTYHFWPVAVDRTAWEYNFYMLPPANAGERISREFSKLYLRDLLREDLSTVETTQAGLNSGAIEHMILSDQEVAVRHQYKVVDDMVNGRWRG</sequence>
<dbReference type="Pfam" id="PF00355">
    <property type="entry name" value="Rieske"/>
    <property type="match status" value="1"/>
</dbReference>
<dbReference type="AlphaFoldDB" id="A0A1B1YSK9"/>
<dbReference type="PANTHER" id="PTHR43756:SF5">
    <property type="entry name" value="CHOLINE MONOOXYGENASE, CHLOROPLASTIC"/>
    <property type="match status" value="1"/>
</dbReference>
<dbReference type="EMBL" id="CP014671">
    <property type="protein sequence ID" value="ANX03781.1"/>
    <property type="molecule type" value="Genomic_DNA"/>
</dbReference>
<dbReference type="STRING" id="1810504.PG2T_05955"/>
<keyword evidence="2" id="KW-0001">2Fe-2S</keyword>
<keyword evidence="5" id="KW-0408">Iron</keyword>
<evidence type="ECO:0000313" key="10">
    <source>
        <dbReference type="Proteomes" id="UP000092952"/>
    </source>
</evidence>
<evidence type="ECO:0000256" key="7">
    <source>
        <dbReference type="ARBA" id="ARBA00023027"/>
    </source>
</evidence>
<evidence type="ECO:0000256" key="3">
    <source>
        <dbReference type="ARBA" id="ARBA00022723"/>
    </source>
</evidence>
<evidence type="ECO:0000256" key="5">
    <source>
        <dbReference type="ARBA" id="ARBA00023004"/>
    </source>
</evidence>
<dbReference type="PANTHER" id="PTHR43756">
    <property type="entry name" value="CHOLINE MONOOXYGENASE, CHLOROPLASTIC"/>
    <property type="match status" value="1"/>
</dbReference>
<accession>A0A1B1YSK9</accession>
<dbReference type="InterPro" id="IPR036922">
    <property type="entry name" value="Rieske_2Fe-2S_sf"/>
</dbReference>
<evidence type="ECO:0000256" key="1">
    <source>
        <dbReference type="ARBA" id="ARBA00001962"/>
    </source>
</evidence>
<keyword evidence="6" id="KW-0411">Iron-sulfur</keyword>
<dbReference type="CDD" id="cd00680">
    <property type="entry name" value="RHO_alpha_C"/>
    <property type="match status" value="1"/>
</dbReference>
<dbReference type="SUPFAM" id="SSF50022">
    <property type="entry name" value="ISP domain"/>
    <property type="match status" value="1"/>
</dbReference>
<dbReference type="GO" id="GO:0051537">
    <property type="term" value="F:2 iron, 2 sulfur cluster binding"/>
    <property type="evidence" value="ECO:0007669"/>
    <property type="project" value="UniProtKB-KW"/>
</dbReference>
<dbReference type="FunCoup" id="A0A1B1YSK9">
    <property type="interactions" value="51"/>
</dbReference>
<organism evidence="9 10">
    <name type="scientific">Immundisolibacter cernigliae</name>
    <dbReference type="NCBI Taxonomy" id="1810504"/>
    <lineage>
        <taxon>Bacteria</taxon>
        <taxon>Pseudomonadati</taxon>
        <taxon>Pseudomonadota</taxon>
        <taxon>Gammaproteobacteria</taxon>
        <taxon>Immundisolibacterales</taxon>
        <taxon>Immundisolibacteraceae</taxon>
        <taxon>Immundisolibacter</taxon>
    </lineage>
</organism>
<dbReference type="Gene3D" id="2.102.10.10">
    <property type="entry name" value="Rieske [2Fe-2S] iron-sulphur domain"/>
    <property type="match status" value="1"/>
</dbReference>
<dbReference type="GO" id="GO:0016491">
    <property type="term" value="F:oxidoreductase activity"/>
    <property type="evidence" value="ECO:0007669"/>
    <property type="project" value="UniProtKB-KW"/>
</dbReference>
<dbReference type="OrthoDB" id="9769355at2"/>
<keyword evidence="7" id="KW-0520">NAD</keyword>
<evidence type="ECO:0000256" key="4">
    <source>
        <dbReference type="ARBA" id="ARBA00023002"/>
    </source>
</evidence>